<gene>
    <name evidence="2" type="ORF">c7_R1126</name>
</gene>
<evidence type="ECO:0000313" key="2">
    <source>
        <dbReference type="EMBL" id="AEX61988.1"/>
    </source>
</evidence>
<dbReference type="GO" id="GO:0003899">
    <property type="term" value="F:DNA-directed RNA polymerase activity"/>
    <property type="evidence" value="ECO:0007669"/>
    <property type="project" value="InterPro"/>
</dbReference>
<organism evidence="2">
    <name type="scientific">Megavirus courdo7</name>
    <dbReference type="NCBI Taxonomy" id="1128135"/>
    <lineage>
        <taxon>Viruses</taxon>
        <taxon>Varidnaviria</taxon>
        <taxon>Bamfordvirae</taxon>
        <taxon>Nucleocytoviricota</taxon>
        <taxon>Megaviricetes</taxon>
        <taxon>Imitervirales</taxon>
        <taxon>Mimiviridae</taxon>
        <taxon>Megamimivirinae</taxon>
        <taxon>Megavirus</taxon>
    </lineage>
</organism>
<dbReference type="GO" id="GO:0006351">
    <property type="term" value="P:DNA-templated transcription"/>
    <property type="evidence" value="ECO:0007669"/>
    <property type="project" value="InterPro"/>
</dbReference>
<sequence length="80" mass="9251">MSEINNYSYFSTKQYFFNMLNSRSGIVNTALSSSDKGYIQRKMIRLMNGISVTYNGRIIKNPIVEIENKFVNKTIIDSNK</sequence>
<protein>
    <recommendedName>
        <fullName evidence="1">RNA polymerase Rpb1 domain-containing protein</fullName>
    </recommendedName>
</protein>
<evidence type="ECO:0000259" key="1">
    <source>
        <dbReference type="Pfam" id="PF04998"/>
    </source>
</evidence>
<dbReference type="GO" id="GO:0003677">
    <property type="term" value="F:DNA binding"/>
    <property type="evidence" value="ECO:0007669"/>
    <property type="project" value="InterPro"/>
</dbReference>
<reference evidence="2" key="1">
    <citation type="submission" date="2011-10" db="EMBL/GenBank/DDBJ databases">
        <title>Provirophages and transpovirons: unique mobilome of giant viruses.</title>
        <authorList>
            <person name="Desnues C."/>
            <person name="LaScola B."/>
            <person name="Yutin N."/>
            <person name="Fournous G."/>
            <person name="Koonin E."/>
            <person name="Raoult D."/>
        </authorList>
    </citation>
    <scope>NUCLEOTIDE SEQUENCE</scope>
    <source>
        <strain evidence="2">Mv13-c7</strain>
    </source>
</reference>
<proteinExistence type="predicted"/>
<name>H2EC50_9VIRU</name>
<dbReference type="Gene3D" id="6.10.250.2940">
    <property type="match status" value="1"/>
</dbReference>
<dbReference type="InterPro" id="IPR007081">
    <property type="entry name" value="RNA_pol_Rpb1_5"/>
</dbReference>
<feature type="domain" description="RNA polymerase Rpb1" evidence="1">
    <location>
        <begin position="11"/>
        <end position="61"/>
    </location>
</feature>
<dbReference type="SUPFAM" id="SSF64484">
    <property type="entry name" value="beta and beta-prime subunits of DNA dependent RNA-polymerase"/>
    <property type="match status" value="1"/>
</dbReference>
<accession>H2EC50</accession>
<dbReference type="Pfam" id="PF04998">
    <property type="entry name" value="RNA_pol_Rpb1_5"/>
    <property type="match status" value="1"/>
</dbReference>
<dbReference type="EMBL" id="JN885992">
    <property type="protein sequence ID" value="AEX61988.1"/>
    <property type="molecule type" value="Genomic_DNA"/>
</dbReference>